<dbReference type="EMBL" id="CYGY02000175">
    <property type="protein sequence ID" value="SIT52053.1"/>
    <property type="molecule type" value="Genomic_DNA"/>
</dbReference>
<dbReference type="AlphaFoldDB" id="A0A1N7SXD9"/>
<evidence type="ECO:0000313" key="1">
    <source>
        <dbReference type="EMBL" id="SIT52053.1"/>
    </source>
</evidence>
<name>A0A1N7SXD9_9BURK</name>
<accession>A0A1N7SXD9</accession>
<reference evidence="1" key="1">
    <citation type="submission" date="2016-12" db="EMBL/GenBank/DDBJ databases">
        <authorList>
            <person name="Moulin L."/>
        </authorList>
    </citation>
    <scope>NUCLEOTIDE SEQUENCE [LARGE SCALE GENOMIC DNA]</scope>
    <source>
        <strain evidence="1">STM 7183</strain>
    </source>
</reference>
<dbReference type="InterPro" id="IPR025332">
    <property type="entry name" value="DUF4238"/>
</dbReference>
<proteinExistence type="predicted"/>
<keyword evidence="2" id="KW-1185">Reference proteome</keyword>
<dbReference type="Proteomes" id="UP000195569">
    <property type="component" value="Unassembled WGS sequence"/>
</dbReference>
<sequence>MLINDTSVPFITSDHPVVNVHSCVSETEFSSPEHADFYYPISPTFAYIICDSDRFTQGKNRVDETTVVELNSKQAAQAMMHIIGDTEEAIHPYKKQIGRRYQKAFHGRIVV</sequence>
<protein>
    <submittedName>
        <fullName evidence="1">Uncharacterized protein</fullName>
    </submittedName>
</protein>
<evidence type="ECO:0000313" key="2">
    <source>
        <dbReference type="Proteomes" id="UP000195569"/>
    </source>
</evidence>
<gene>
    <name evidence="1" type="ORF">BN2476_1750010</name>
</gene>
<dbReference type="Pfam" id="PF14022">
    <property type="entry name" value="DUF4238"/>
    <property type="match status" value="1"/>
</dbReference>
<comment type="caution">
    <text evidence="1">The sequence shown here is derived from an EMBL/GenBank/DDBJ whole genome shotgun (WGS) entry which is preliminary data.</text>
</comment>
<organism evidence="1 2">
    <name type="scientific">Paraburkholderia piptadeniae</name>
    <dbReference type="NCBI Taxonomy" id="1701573"/>
    <lineage>
        <taxon>Bacteria</taxon>
        <taxon>Pseudomonadati</taxon>
        <taxon>Pseudomonadota</taxon>
        <taxon>Betaproteobacteria</taxon>
        <taxon>Burkholderiales</taxon>
        <taxon>Burkholderiaceae</taxon>
        <taxon>Paraburkholderia</taxon>
    </lineage>
</organism>
<dbReference type="RefSeq" id="WP_268958033.1">
    <property type="nucleotide sequence ID" value="NZ_CYGY02000175.1"/>
</dbReference>